<name>A0A1H2CAI1_9ACTN</name>
<dbReference type="SUPFAM" id="SSF88723">
    <property type="entry name" value="PIN domain-like"/>
    <property type="match status" value="1"/>
</dbReference>
<dbReference type="AlphaFoldDB" id="A0A1H2CAI1"/>
<evidence type="ECO:0000313" key="1">
    <source>
        <dbReference type="EMBL" id="SDT67463.1"/>
    </source>
</evidence>
<accession>A0A1H2CAI1</accession>
<dbReference type="Gene3D" id="3.40.50.1010">
    <property type="entry name" value="5'-nuclease"/>
    <property type="match status" value="1"/>
</dbReference>
<proteinExistence type="predicted"/>
<dbReference type="Proteomes" id="UP000198688">
    <property type="component" value="Chromosome I"/>
</dbReference>
<keyword evidence="2" id="KW-1185">Reference proteome</keyword>
<evidence type="ECO:0000313" key="2">
    <source>
        <dbReference type="Proteomes" id="UP000198688"/>
    </source>
</evidence>
<sequence>MCATFRLPELRKAWQPWLTEGVVSVCQLTELEIYFSSRSEEHLEKLKATIREHFVDLLLAATAELNRMTILHYDRDFETLLRSPGSRFAGLRSRGQCPDR</sequence>
<protein>
    <recommendedName>
        <fullName evidence="3">PIN domain-containing protein</fullName>
    </recommendedName>
</protein>
<reference evidence="1 2" key="1">
    <citation type="submission" date="2016-10" db="EMBL/GenBank/DDBJ databases">
        <authorList>
            <person name="de Groot N.N."/>
        </authorList>
    </citation>
    <scope>NUCLEOTIDE SEQUENCE [LARGE SCALE GENOMIC DNA]</scope>
    <source>
        <strain evidence="1 2">DSM 43941</strain>
    </source>
</reference>
<dbReference type="EMBL" id="LT629758">
    <property type="protein sequence ID" value="SDT67463.1"/>
    <property type="molecule type" value="Genomic_DNA"/>
</dbReference>
<dbReference type="STRING" id="113562.SAMN04489716_5478"/>
<evidence type="ECO:0008006" key="3">
    <source>
        <dbReference type="Google" id="ProtNLM"/>
    </source>
</evidence>
<dbReference type="InterPro" id="IPR029060">
    <property type="entry name" value="PIN-like_dom_sf"/>
</dbReference>
<gene>
    <name evidence="1" type="ORF">SAMN04489716_5478</name>
</gene>
<organism evidence="1 2">
    <name type="scientific">Actinoplanes derwentensis</name>
    <dbReference type="NCBI Taxonomy" id="113562"/>
    <lineage>
        <taxon>Bacteria</taxon>
        <taxon>Bacillati</taxon>
        <taxon>Actinomycetota</taxon>
        <taxon>Actinomycetes</taxon>
        <taxon>Micromonosporales</taxon>
        <taxon>Micromonosporaceae</taxon>
        <taxon>Actinoplanes</taxon>
    </lineage>
</organism>